<proteinExistence type="predicted"/>
<evidence type="ECO:0000313" key="2">
    <source>
        <dbReference type="Proteomes" id="UP000013487"/>
    </source>
</evidence>
<evidence type="ECO:0000313" key="1">
    <source>
        <dbReference type="EMBL" id="ERH96758.1"/>
    </source>
</evidence>
<name>A0AAN4HC29_BACTU</name>
<comment type="caution">
    <text evidence="1">The sequence shown here is derived from an EMBL/GenBank/DDBJ whole genome shotgun (WGS) entry which is preliminary data.</text>
</comment>
<reference evidence="1 2" key="1">
    <citation type="journal article" date="2013" name="Genome Announc.">
        <title>Draft Genome Sequence of Bacillus thuringiensis var. thuringiensis Strain T01-328, a Brazilian Isolate That Produces a Soluble Pesticide Protein, Cry1Ia.</title>
        <authorList>
            <person name="Varani A.M."/>
            <person name="Lemos M.V."/>
            <person name="Fernandes C.C."/>
            <person name="Lemos E.G."/>
            <person name="Alves E.C."/>
            <person name="Desiderio J.A."/>
        </authorList>
    </citation>
    <scope>NUCLEOTIDE SEQUENCE [LARGE SCALE GENOMIC DNA]</scope>
    <source>
        <strain evidence="1 2">T01-328</strain>
    </source>
</reference>
<sequence>MYEEIQRRTEERESIDYDYDQVRAVNKERQRMYEEIQE</sequence>
<dbReference type="AlphaFoldDB" id="A0AAN4HC29"/>
<protein>
    <submittedName>
        <fullName evidence="1">Uncharacterized protein</fullName>
    </submittedName>
</protein>
<dbReference type="Proteomes" id="UP000013487">
    <property type="component" value="Unassembled WGS sequence"/>
</dbReference>
<dbReference type="EMBL" id="ARXZ02000062">
    <property type="protein sequence ID" value="ERH96758.1"/>
    <property type="molecule type" value="Genomic_DNA"/>
</dbReference>
<organism evidence="1 2">
    <name type="scientific">Bacillus thuringiensis T01-328</name>
    <dbReference type="NCBI Taxonomy" id="1324966"/>
    <lineage>
        <taxon>Bacteria</taxon>
        <taxon>Bacillati</taxon>
        <taxon>Bacillota</taxon>
        <taxon>Bacilli</taxon>
        <taxon>Bacillales</taxon>
        <taxon>Bacillaceae</taxon>
        <taxon>Bacillus</taxon>
        <taxon>Bacillus cereus group</taxon>
    </lineage>
</organism>
<gene>
    <name evidence="1" type="ORF">BTCBT_007096</name>
</gene>
<accession>A0AAN4HC29</accession>